<dbReference type="EMBL" id="RCNU01000017">
    <property type="protein sequence ID" value="RWQ91713.1"/>
    <property type="molecule type" value="Genomic_DNA"/>
</dbReference>
<gene>
    <name evidence="1" type="ORF">C8Q69DRAFT_120265</name>
</gene>
<comment type="caution">
    <text evidence="1">The sequence shown here is derived from an EMBL/GenBank/DDBJ whole genome shotgun (WGS) entry which is preliminary data.</text>
</comment>
<dbReference type="RefSeq" id="XP_028481358.1">
    <property type="nucleotide sequence ID" value="XM_028625197.1"/>
</dbReference>
<dbReference type="AlphaFoldDB" id="A0A443HIP6"/>
<dbReference type="Proteomes" id="UP000283841">
    <property type="component" value="Unassembled WGS sequence"/>
</dbReference>
<name>A0A443HIP6_BYSSP</name>
<dbReference type="GeneID" id="39594474"/>
<protein>
    <submittedName>
        <fullName evidence="1">Uncharacterized protein</fullName>
    </submittedName>
</protein>
<sequence length="298" mass="34671">MPFVSTRQTPRRRLNTLWEKVVLEKDVDLQEDEVTEATLEKYQIVRINCDFEKFDSTNVSLEPPVLFRPLSLEKLRSHPVDLQEHEVDFRDYNPPTDPEELRRGYWDPVDCAGEISRYLKALVFGFPVIGEPDLPSLAEFHGMSPVHYPNPLLLEDGGTDGRRWRSKLILEYGKEDDKPVYPHVFLMTLHFGNGKDDSMKFGELSAIITMMRCRANQPKVDEDDQELEPRQLEFEKEKRFPVLMVSVMGPQHGRMFYACMDGGTLVIRQSRLFSFERKDTAPWEVFQRVIVSCPLMEA</sequence>
<organism evidence="1 2">
    <name type="scientific">Byssochlamys spectabilis</name>
    <name type="common">Paecilomyces variotii</name>
    <dbReference type="NCBI Taxonomy" id="264951"/>
    <lineage>
        <taxon>Eukaryota</taxon>
        <taxon>Fungi</taxon>
        <taxon>Dikarya</taxon>
        <taxon>Ascomycota</taxon>
        <taxon>Pezizomycotina</taxon>
        <taxon>Eurotiomycetes</taxon>
        <taxon>Eurotiomycetidae</taxon>
        <taxon>Eurotiales</taxon>
        <taxon>Thermoascaceae</taxon>
        <taxon>Paecilomyces</taxon>
    </lineage>
</organism>
<accession>A0A443HIP6</accession>
<proteinExistence type="predicted"/>
<reference evidence="1 2" key="1">
    <citation type="journal article" date="2018" name="Front. Microbiol.">
        <title>Genomic and genetic insights into a cosmopolitan fungus, Paecilomyces variotii (Eurotiales).</title>
        <authorList>
            <person name="Urquhart A.S."/>
            <person name="Mondo S.J."/>
            <person name="Makela M.R."/>
            <person name="Hane J.K."/>
            <person name="Wiebenga A."/>
            <person name="He G."/>
            <person name="Mihaltcheva S."/>
            <person name="Pangilinan J."/>
            <person name="Lipzen A."/>
            <person name="Barry K."/>
            <person name="de Vries R.P."/>
            <person name="Grigoriev I.V."/>
            <person name="Idnurm A."/>
        </authorList>
    </citation>
    <scope>NUCLEOTIDE SEQUENCE [LARGE SCALE GENOMIC DNA]</scope>
    <source>
        <strain evidence="1 2">CBS 101075</strain>
    </source>
</reference>
<dbReference type="VEuPathDB" id="FungiDB:C8Q69DRAFT_120265"/>
<dbReference type="STRING" id="264951.A0A443HIP6"/>
<evidence type="ECO:0000313" key="1">
    <source>
        <dbReference type="EMBL" id="RWQ91713.1"/>
    </source>
</evidence>
<evidence type="ECO:0000313" key="2">
    <source>
        <dbReference type="Proteomes" id="UP000283841"/>
    </source>
</evidence>
<keyword evidence="2" id="KW-1185">Reference proteome</keyword>